<evidence type="ECO:0008006" key="3">
    <source>
        <dbReference type="Google" id="ProtNLM"/>
    </source>
</evidence>
<sequence>MTLDLASLTPGELASLARVTGALGQLANAGTCENPIRLVGGRDVIEAATGEMLDSSTGREITVSCGNRRASKCAYCSTLYKYDAYNLVASGLRGGKDVPATVAQHPAVFLTLTAPSFGPVHRGPDKSGQARSCHPRRDGSGCFRWHAKGDPLIGTPLDPTSYDYAGHVLFNALAAKLWSVTTTEIRRALARTLGITRTALKEQAVVTFAKVAEYQARGVVHFHAVIRIDGPNGPASTPPAWATVQLLKDAIEQGTARATVAAPESRALGEYVFGWGEQVRADPITSATLGGDGQVNDVTVARYIAKYATKSTEITGAELPRLACRTCDGTGRIVERHLDRPPIEVPCRYCHGTGRTLDLDQWKLTDHARRLIETCWLLGGLPELADLRLRQWAHMLGFRGHFATKSRTYSTTFGALRQERADYTRALDPELAALADSPDVIVINHWSYAGPADVTG</sequence>
<dbReference type="Gene3D" id="6.20.20.10">
    <property type="match status" value="1"/>
</dbReference>
<name>A0A8J7WQQ1_9ACTN</name>
<dbReference type="EMBL" id="JAGSXH010000186">
    <property type="protein sequence ID" value="MBS2966733.1"/>
    <property type="molecule type" value="Genomic_DNA"/>
</dbReference>
<proteinExistence type="predicted"/>
<dbReference type="Proteomes" id="UP000677913">
    <property type="component" value="Unassembled WGS sequence"/>
</dbReference>
<evidence type="ECO:0000313" key="1">
    <source>
        <dbReference type="EMBL" id="MBS2966733.1"/>
    </source>
</evidence>
<gene>
    <name evidence="1" type="ORF">KGA66_27095</name>
</gene>
<keyword evidence="2" id="KW-1185">Reference proteome</keyword>
<dbReference type="InterPro" id="IPR036410">
    <property type="entry name" value="HSP_DnaJ_Cys-rich_dom_sf"/>
</dbReference>
<dbReference type="AlphaFoldDB" id="A0A8J7WQQ1"/>
<evidence type="ECO:0000313" key="2">
    <source>
        <dbReference type="Proteomes" id="UP000677913"/>
    </source>
</evidence>
<dbReference type="SUPFAM" id="SSF57938">
    <property type="entry name" value="DnaJ/Hsp40 cysteine-rich domain"/>
    <property type="match status" value="1"/>
</dbReference>
<accession>A0A8J7WQQ1</accession>
<dbReference type="InterPro" id="IPR046828">
    <property type="entry name" value="RepSA"/>
</dbReference>
<protein>
    <recommendedName>
        <fullName evidence="3">Replication initiation protein</fullName>
    </recommendedName>
</protein>
<organism evidence="1 2">
    <name type="scientific">Actinocrinis puniceicyclus</name>
    <dbReference type="NCBI Taxonomy" id="977794"/>
    <lineage>
        <taxon>Bacteria</taxon>
        <taxon>Bacillati</taxon>
        <taxon>Actinomycetota</taxon>
        <taxon>Actinomycetes</taxon>
        <taxon>Catenulisporales</taxon>
        <taxon>Actinospicaceae</taxon>
        <taxon>Actinocrinis</taxon>
    </lineage>
</organism>
<dbReference type="RefSeq" id="WP_211472096.1">
    <property type="nucleotide sequence ID" value="NZ_JAGSXH010000186.1"/>
</dbReference>
<feature type="non-terminal residue" evidence="1">
    <location>
        <position position="456"/>
    </location>
</feature>
<reference evidence="1" key="1">
    <citation type="submission" date="2021-04" db="EMBL/GenBank/DDBJ databases">
        <title>Genome based classification of Actinospica acidithermotolerans sp. nov., an actinobacterium isolated from an Indonesian hot spring.</title>
        <authorList>
            <person name="Kusuma A.B."/>
            <person name="Putra K.E."/>
            <person name="Nafisah S."/>
            <person name="Loh J."/>
            <person name="Nouioui I."/>
            <person name="Goodfellow M."/>
        </authorList>
    </citation>
    <scope>NUCLEOTIDE SEQUENCE</scope>
    <source>
        <strain evidence="1">DSM 45618</strain>
    </source>
</reference>
<dbReference type="Pfam" id="PF20199">
    <property type="entry name" value="RepSA"/>
    <property type="match status" value="1"/>
</dbReference>
<comment type="caution">
    <text evidence="1">The sequence shown here is derived from an EMBL/GenBank/DDBJ whole genome shotgun (WGS) entry which is preliminary data.</text>
</comment>